<evidence type="ECO:0000256" key="2">
    <source>
        <dbReference type="ARBA" id="ARBA00023013"/>
    </source>
</evidence>
<dbReference type="InterPro" id="IPR029841">
    <property type="entry name" value="CDKN1A"/>
</dbReference>
<comment type="similarity">
    <text evidence="1">Belongs to the CDI family.</text>
</comment>
<keyword evidence="2" id="KW-0649">Protein kinase inhibitor</keyword>
<dbReference type="GO" id="GO:0004861">
    <property type="term" value="F:cyclin-dependent protein serine/threonine kinase inhibitor activity"/>
    <property type="evidence" value="ECO:0007669"/>
    <property type="project" value="InterPro"/>
</dbReference>
<accession>A0A6A4SAE2</accession>
<dbReference type="GO" id="GO:0072331">
    <property type="term" value="P:signal transduction by p53 class mediator"/>
    <property type="evidence" value="ECO:0007669"/>
    <property type="project" value="InterPro"/>
</dbReference>
<dbReference type="InterPro" id="IPR003175">
    <property type="entry name" value="CDI_dom"/>
</dbReference>
<dbReference type="Proteomes" id="UP000438429">
    <property type="component" value="Unassembled WGS sequence"/>
</dbReference>
<evidence type="ECO:0000256" key="1">
    <source>
        <dbReference type="ARBA" id="ARBA00006726"/>
    </source>
</evidence>
<dbReference type="InterPro" id="IPR044898">
    <property type="entry name" value="CDI_dom_sf"/>
</dbReference>
<feature type="region of interest" description="Disordered" evidence="3">
    <location>
        <begin position="148"/>
        <end position="181"/>
    </location>
</feature>
<feature type="compositionally biased region" description="Low complexity" evidence="3">
    <location>
        <begin position="162"/>
        <end position="179"/>
    </location>
</feature>
<evidence type="ECO:0000313" key="5">
    <source>
        <dbReference type="EMBL" id="KAF0029569.1"/>
    </source>
</evidence>
<dbReference type="GO" id="GO:0007346">
    <property type="term" value="P:regulation of mitotic cell cycle"/>
    <property type="evidence" value="ECO:0007669"/>
    <property type="project" value="InterPro"/>
</dbReference>
<sequence>MTLTCVGEKLCSDKTSPRVQTDKASTSAFPLTPCVSVCSIDRDVAMASTATSTTGSDSALSRLGGIEALKLKVGPVRRNLFGPVDHQQLQQDFQRLLCMSVEVANKRWNFDFQADVPGEGTNVVWEELGCQDVPAFYRSGSSKLRPVARPAVDVTKGARQTSSSSGEASPTSSSSSGSGDEYLEVVATRGCYRLQKPRKRTQAAITDFFKVKKRKLLHYKASSRQ</sequence>
<gene>
    <name evidence="5" type="ORF">F2P81_018674</name>
</gene>
<name>A0A6A4SAE2_SCOMX</name>
<organism evidence="5 6">
    <name type="scientific">Scophthalmus maximus</name>
    <name type="common">Turbot</name>
    <name type="synonym">Psetta maxima</name>
    <dbReference type="NCBI Taxonomy" id="52904"/>
    <lineage>
        <taxon>Eukaryota</taxon>
        <taxon>Metazoa</taxon>
        <taxon>Chordata</taxon>
        <taxon>Craniata</taxon>
        <taxon>Vertebrata</taxon>
        <taxon>Euteleostomi</taxon>
        <taxon>Actinopterygii</taxon>
        <taxon>Neopterygii</taxon>
        <taxon>Teleostei</taxon>
        <taxon>Neoteleostei</taxon>
        <taxon>Acanthomorphata</taxon>
        <taxon>Carangaria</taxon>
        <taxon>Pleuronectiformes</taxon>
        <taxon>Pleuronectoidei</taxon>
        <taxon>Scophthalmidae</taxon>
        <taxon>Scophthalmus</taxon>
    </lineage>
</organism>
<dbReference type="Gene3D" id="4.10.365.10">
    <property type="entry name" value="p27"/>
    <property type="match status" value="1"/>
</dbReference>
<reference evidence="5 6" key="1">
    <citation type="submission" date="2019-06" db="EMBL/GenBank/DDBJ databases">
        <title>Draft genomes of female and male turbot (Scophthalmus maximus).</title>
        <authorList>
            <person name="Xu H."/>
            <person name="Xu X.-W."/>
            <person name="Shao C."/>
            <person name="Chen S."/>
        </authorList>
    </citation>
    <scope>NUCLEOTIDE SEQUENCE [LARGE SCALE GENOMIC DNA]</scope>
    <source>
        <strain evidence="5">Ysfricsl-2016a</strain>
        <tissue evidence="5">Blood</tissue>
    </source>
</reference>
<dbReference type="GO" id="GO:0005634">
    <property type="term" value="C:nucleus"/>
    <property type="evidence" value="ECO:0007669"/>
    <property type="project" value="InterPro"/>
</dbReference>
<dbReference type="PANTHER" id="PTHR46778:SF2">
    <property type="entry name" value="CYCLIN-DEPENDENT KINASE INHIBITOR DOMAIN-CONTAINING PROTEIN"/>
    <property type="match status" value="1"/>
</dbReference>
<dbReference type="Pfam" id="PF02234">
    <property type="entry name" value="CDI"/>
    <property type="match status" value="1"/>
</dbReference>
<protein>
    <recommendedName>
        <fullName evidence="4">Cyclin-dependent kinase inhibitor domain-containing protein</fullName>
    </recommendedName>
</protein>
<dbReference type="PANTHER" id="PTHR46778">
    <property type="entry name" value="CYCLIN-DEPENDENT KINASE INHIBITOR 1-RELATED"/>
    <property type="match status" value="1"/>
</dbReference>
<dbReference type="AlphaFoldDB" id="A0A6A4SAE2"/>
<evidence type="ECO:0000313" key="6">
    <source>
        <dbReference type="Proteomes" id="UP000438429"/>
    </source>
</evidence>
<comment type="caution">
    <text evidence="5">The sequence shown here is derived from an EMBL/GenBank/DDBJ whole genome shotgun (WGS) entry which is preliminary data.</text>
</comment>
<evidence type="ECO:0000259" key="4">
    <source>
        <dbReference type="Pfam" id="PF02234"/>
    </source>
</evidence>
<dbReference type="EMBL" id="VEVO01000016">
    <property type="protein sequence ID" value="KAF0029569.1"/>
    <property type="molecule type" value="Genomic_DNA"/>
</dbReference>
<evidence type="ECO:0000256" key="3">
    <source>
        <dbReference type="SAM" id="MobiDB-lite"/>
    </source>
</evidence>
<feature type="domain" description="Cyclin-dependent kinase inhibitor" evidence="4">
    <location>
        <begin position="79"/>
        <end position="128"/>
    </location>
</feature>
<proteinExistence type="inferred from homology"/>